<proteinExistence type="predicted"/>
<evidence type="ECO:0008006" key="3">
    <source>
        <dbReference type="Google" id="ProtNLM"/>
    </source>
</evidence>
<gene>
    <name evidence="1" type="ORF">BCR44DRAFT_1514657</name>
</gene>
<dbReference type="InterPro" id="IPR052050">
    <property type="entry name" value="SecEffector_AnkRepeat"/>
</dbReference>
<dbReference type="InterPro" id="IPR036770">
    <property type="entry name" value="Ankyrin_rpt-contain_sf"/>
</dbReference>
<protein>
    <recommendedName>
        <fullName evidence="3">Ankyrin repeat-containing domain protein</fullName>
    </recommendedName>
</protein>
<dbReference type="SUPFAM" id="SSF140860">
    <property type="entry name" value="Pseudo ankyrin repeat-like"/>
    <property type="match status" value="2"/>
</dbReference>
<name>A0A1Y2HFW8_9FUNG</name>
<organism evidence="1 2">
    <name type="scientific">Catenaria anguillulae PL171</name>
    <dbReference type="NCBI Taxonomy" id="765915"/>
    <lineage>
        <taxon>Eukaryota</taxon>
        <taxon>Fungi</taxon>
        <taxon>Fungi incertae sedis</taxon>
        <taxon>Blastocladiomycota</taxon>
        <taxon>Blastocladiomycetes</taxon>
        <taxon>Blastocladiales</taxon>
        <taxon>Catenariaceae</taxon>
        <taxon>Catenaria</taxon>
    </lineage>
</organism>
<accession>A0A1Y2HFW8</accession>
<keyword evidence="2" id="KW-1185">Reference proteome</keyword>
<evidence type="ECO:0000313" key="2">
    <source>
        <dbReference type="Proteomes" id="UP000193411"/>
    </source>
</evidence>
<dbReference type="EMBL" id="MCFL01000035">
    <property type="protein sequence ID" value="ORZ33477.1"/>
    <property type="molecule type" value="Genomic_DNA"/>
</dbReference>
<sequence length="623" mass="69608">MDATSQETLGTLNLKQRRPTIILPHLVMSPVSLTLELAELVLVHAAHLAHATSLEDPEPVARVLNVALRNDMPNVTKRVLWDFAWVTADTACEIGDVELLKLLIDWDRHNNNQSVGTARPLEMTVKAVDLASANGHTHVLDFLFGTECRLDPSRKVEWSIDAMDGASANGHISSLDWWLHSGKELKYSPCAMDSASANADFVVLNWWRKNVQHKWYSSQAMGSAAQKNRIDVLEWWFQSGLHLIARMCSQARQKAAMCMSWIGLTSNLASHHAKEFEYRSDDVSLTTIAVEHGNFVALLWLDAEERVHVRGEHVLLACKTVTCPSSSLSSRIATQHGRVAVLDWLLQNKCPIDESANYLEVASRIGSVELLEWWSKNTPATFNFACKKRWWKRPSGRTTEFLIGGNKRGSHKLDESMLAHLTQFESVKFGMVACRARAACIPSIGSFELVDDCTHKGKLSLLEWLHRWTSGSIKCSSFKFCGLDLRQQTLVVHWWASRGHPLCGLDLELDIQGTVPFVLLAALGHKGLLATLPTIDLDLLSANGDLQGLQFAVTSGANLVYSDKALSIASEKQLLAVLEWWLHSSVPIKLPNMESATWMRWNGPESVKKWWTDHLAKLQARVG</sequence>
<reference evidence="1 2" key="1">
    <citation type="submission" date="2016-07" db="EMBL/GenBank/DDBJ databases">
        <title>Pervasive Adenine N6-methylation of Active Genes in Fungi.</title>
        <authorList>
            <consortium name="DOE Joint Genome Institute"/>
            <person name="Mondo S.J."/>
            <person name="Dannebaum R.O."/>
            <person name="Kuo R.C."/>
            <person name="Labutti K."/>
            <person name="Haridas S."/>
            <person name="Kuo A."/>
            <person name="Salamov A."/>
            <person name="Ahrendt S.R."/>
            <person name="Lipzen A."/>
            <person name="Sullivan W."/>
            <person name="Andreopoulos W.B."/>
            <person name="Clum A."/>
            <person name="Lindquist E."/>
            <person name="Daum C."/>
            <person name="Ramamoorthy G.K."/>
            <person name="Gryganskyi A."/>
            <person name="Culley D."/>
            <person name="Magnuson J.K."/>
            <person name="James T.Y."/>
            <person name="O'Malley M.A."/>
            <person name="Stajich J.E."/>
            <person name="Spatafora J.W."/>
            <person name="Visel A."/>
            <person name="Grigoriev I.V."/>
        </authorList>
    </citation>
    <scope>NUCLEOTIDE SEQUENCE [LARGE SCALE GENOMIC DNA]</scope>
    <source>
        <strain evidence="1 2">PL171</strain>
    </source>
</reference>
<dbReference type="PANTHER" id="PTHR46586:SF3">
    <property type="entry name" value="ANKYRIN REPEAT-CONTAINING PROTEIN"/>
    <property type="match status" value="1"/>
</dbReference>
<dbReference type="PANTHER" id="PTHR46586">
    <property type="entry name" value="ANKYRIN REPEAT-CONTAINING PROTEIN"/>
    <property type="match status" value="1"/>
</dbReference>
<dbReference type="AlphaFoldDB" id="A0A1Y2HFW8"/>
<comment type="caution">
    <text evidence="1">The sequence shown here is derived from an EMBL/GenBank/DDBJ whole genome shotgun (WGS) entry which is preliminary data.</text>
</comment>
<evidence type="ECO:0000313" key="1">
    <source>
        <dbReference type="EMBL" id="ORZ33477.1"/>
    </source>
</evidence>
<dbReference type="Gene3D" id="1.25.40.20">
    <property type="entry name" value="Ankyrin repeat-containing domain"/>
    <property type="match status" value="1"/>
</dbReference>
<dbReference type="Proteomes" id="UP000193411">
    <property type="component" value="Unassembled WGS sequence"/>
</dbReference>
<dbReference type="OrthoDB" id="60283at2759"/>